<feature type="chain" id="PRO_5042498506" evidence="1">
    <location>
        <begin position="28"/>
        <end position="65"/>
    </location>
</feature>
<name>A0AAJ6AAR2_GLAPU</name>
<accession>A0AAJ6AAR2</accession>
<sequence length="65" mass="7415">MKMKKHQCIANFLIGFGSILNISSVFATINIGSHQDDFRNIQNDFKQLGKDMRKGMQEVANAERK</sequence>
<reference evidence="2" key="1">
    <citation type="submission" date="2023-04" db="EMBL/GenBank/DDBJ databases">
        <title>Molecular characterization of the Integrative and Conjugative elements harboring multidrug-resistance gene from Glaesserella (Haemophilus) parasuis.</title>
        <authorList>
            <person name="Che Y."/>
            <person name="Zhou L."/>
        </authorList>
    </citation>
    <scope>NUCLEOTIDE SEQUENCE</scope>
    <source>
        <strain evidence="2">Z44</strain>
    </source>
</reference>
<dbReference type="EMBL" id="CP121769">
    <property type="protein sequence ID" value="WGE08973.1"/>
    <property type="molecule type" value="Genomic_DNA"/>
</dbReference>
<keyword evidence="1" id="KW-0732">Signal</keyword>
<dbReference type="RefSeq" id="WP_160433317.1">
    <property type="nucleotide sequence ID" value="NZ_CP121769.1"/>
</dbReference>
<organism evidence="2 3">
    <name type="scientific">Glaesserella parasuis</name>
    <name type="common">Haemophilus parasuis</name>
    <dbReference type="NCBI Taxonomy" id="738"/>
    <lineage>
        <taxon>Bacteria</taxon>
        <taxon>Pseudomonadati</taxon>
        <taxon>Pseudomonadota</taxon>
        <taxon>Gammaproteobacteria</taxon>
        <taxon>Pasteurellales</taxon>
        <taxon>Pasteurellaceae</taxon>
        <taxon>Glaesserella</taxon>
    </lineage>
</organism>
<protein>
    <submittedName>
        <fullName evidence="2">Uncharacterized protein</fullName>
    </submittedName>
</protein>
<proteinExistence type="predicted"/>
<dbReference type="AlphaFoldDB" id="A0AAJ6AAR2"/>
<gene>
    <name evidence="2" type="ORF">QBL01_06825</name>
</gene>
<evidence type="ECO:0000313" key="2">
    <source>
        <dbReference type="EMBL" id="WGE08973.1"/>
    </source>
</evidence>
<dbReference type="Proteomes" id="UP001222296">
    <property type="component" value="Chromosome"/>
</dbReference>
<feature type="signal peptide" evidence="1">
    <location>
        <begin position="1"/>
        <end position="27"/>
    </location>
</feature>
<evidence type="ECO:0000256" key="1">
    <source>
        <dbReference type="SAM" id="SignalP"/>
    </source>
</evidence>
<evidence type="ECO:0000313" key="3">
    <source>
        <dbReference type="Proteomes" id="UP001222296"/>
    </source>
</evidence>